<sequence length="84" mass="9376">MQQAPIQELPLCVSDARQRKLAIRKFDGTELYQGLGSGFADWGRTFLRQVTMAQQACGFAWAEDVKVDLLGHYLGQQSGTTKNK</sequence>
<organism evidence="1 2">
    <name type="scientific">Peronospora matthiolae</name>
    <dbReference type="NCBI Taxonomy" id="2874970"/>
    <lineage>
        <taxon>Eukaryota</taxon>
        <taxon>Sar</taxon>
        <taxon>Stramenopiles</taxon>
        <taxon>Oomycota</taxon>
        <taxon>Peronosporomycetes</taxon>
        <taxon>Peronosporales</taxon>
        <taxon>Peronosporaceae</taxon>
        <taxon>Peronospora</taxon>
    </lineage>
</organism>
<protein>
    <submittedName>
        <fullName evidence="1">Uncharacterized protein</fullName>
    </submittedName>
</protein>
<proteinExistence type="predicted"/>
<evidence type="ECO:0000313" key="1">
    <source>
        <dbReference type="EMBL" id="CAK7933074.1"/>
    </source>
</evidence>
<dbReference type="EMBL" id="CAKLBY020000193">
    <property type="protein sequence ID" value="CAK7933074.1"/>
    <property type="molecule type" value="Genomic_DNA"/>
</dbReference>
<dbReference type="Proteomes" id="UP001162060">
    <property type="component" value="Unassembled WGS sequence"/>
</dbReference>
<gene>
    <name evidence="1" type="ORF">PM001_LOCUS18224</name>
</gene>
<dbReference type="AlphaFoldDB" id="A0AAV1UJ69"/>
<accession>A0AAV1UJ69</accession>
<evidence type="ECO:0000313" key="2">
    <source>
        <dbReference type="Proteomes" id="UP001162060"/>
    </source>
</evidence>
<comment type="caution">
    <text evidence="1">The sequence shown here is derived from an EMBL/GenBank/DDBJ whole genome shotgun (WGS) entry which is preliminary data.</text>
</comment>
<reference evidence="1" key="1">
    <citation type="submission" date="2024-01" db="EMBL/GenBank/DDBJ databases">
        <authorList>
            <person name="Webb A."/>
        </authorList>
    </citation>
    <scope>NUCLEOTIDE SEQUENCE</scope>
    <source>
        <strain evidence="1">Pm1</strain>
    </source>
</reference>
<name>A0AAV1UJ69_9STRA</name>